<dbReference type="InterPro" id="IPR000726">
    <property type="entry name" value="Glyco_hydro_19_cat"/>
</dbReference>
<dbReference type="Proteomes" id="UP000256405">
    <property type="component" value="Unassembled WGS sequence"/>
</dbReference>
<comment type="caution">
    <text evidence="2">The sequence shown here is derived from an EMBL/GenBank/DDBJ whole genome shotgun (WGS) entry which is preliminary data.</text>
</comment>
<dbReference type="GO" id="GO:0004568">
    <property type="term" value="F:chitinase activity"/>
    <property type="evidence" value="ECO:0007669"/>
    <property type="project" value="InterPro"/>
</dbReference>
<protein>
    <submittedName>
        <fullName evidence="2">Putative chitinase</fullName>
    </submittedName>
</protein>
<dbReference type="InterPro" id="IPR052354">
    <property type="entry name" value="Cell_Wall_Dynamics_Protein"/>
</dbReference>
<dbReference type="Gene3D" id="1.10.530.10">
    <property type="match status" value="1"/>
</dbReference>
<evidence type="ECO:0000259" key="1">
    <source>
        <dbReference type="Pfam" id="PF00182"/>
    </source>
</evidence>
<keyword evidence="3" id="KW-1185">Reference proteome</keyword>
<dbReference type="SUPFAM" id="SSF53955">
    <property type="entry name" value="Lysozyme-like"/>
    <property type="match status" value="1"/>
</dbReference>
<feature type="domain" description="Glycoside hydrolase family 19 catalytic" evidence="1">
    <location>
        <begin position="110"/>
        <end position="165"/>
    </location>
</feature>
<dbReference type="EMBL" id="QUNF01000001">
    <property type="protein sequence ID" value="REG94362.1"/>
    <property type="molecule type" value="Genomic_DNA"/>
</dbReference>
<reference evidence="2 3" key="1">
    <citation type="submission" date="2018-08" db="EMBL/GenBank/DDBJ databases">
        <title>Genomic Encyclopedia of Archaeal and Bacterial Type Strains, Phase II (KMG-II): from individual species to whole genera.</title>
        <authorList>
            <person name="Goeker M."/>
        </authorList>
    </citation>
    <scope>NUCLEOTIDE SEQUENCE [LARGE SCALE GENOMIC DNA]</scope>
    <source>
        <strain evidence="2 3">DSM 15986</strain>
    </source>
</reference>
<dbReference type="AlphaFoldDB" id="A0A3E0E7Z2"/>
<dbReference type="PANTHER" id="PTHR34408:SF1">
    <property type="entry name" value="GLYCOSYL HYDROLASE FAMILY 19 DOMAIN-CONTAINING PROTEIN HI_1415"/>
    <property type="match status" value="1"/>
</dbReference>
<dbReference type="PANTHER" id="PTHR34408">
    <property type="entry name" value="FAMILY PROTEIN, PUTATIVE-RELATED"/>
    <property type="match status" value="1"/>
</dbReference>
<organism evidence="2 3">
    <name type="scientific">Algoriphagus antarcticus</name>
    <dbReference type="NCBI Taxonomy" id="238540"/>
    <lineage>
        <taxon>Bacteria</taxon>
        <taxon>Pseudomonadati</taxon>
        <taxon>Bacteroidota</taxon>
        <taxon>Cytophagia</taxon>
        <taxon>Cytophagales</taxon>
        <taxon>Cyclobacteriaceae</taxon>
        <taxon>Algoriphagus</taxon>
    </lineage>
</organism>
<dbReference type="Pfam" id="PF00182">
    <property type="entry name" value="Glyco_hydro_19"/>
    <property type="match status" value="1"/>
</dbReference>
<evidence type="ECO:0000313" key="2">
    <source>
        <dbReference type="EMBL" id="REG94362.1"/>
    </source>
</evidence>
<dbReference type="GO" id="GO:0006032">
    <property type="term" value="P:chitin catabolic process"/>
    <property type="evidence" value="ECO:0007669"/>
    <property type="project" value="InterPro"/>
</dbReference>
<accession>A0A3E0E7Z2</accession>
<evidence type="ECO:0000313" key="3">
    <source>
        <dbReference type="Proteomes" id="UP000256405"/>
    </source>
</evidence>
<proteinExistence type="predicted"/>
<dbReference type="RefSeq" id="WP_086543736.1">
    <property type="nucleotide sequence ID" value="NZ_QUNF01000001.1"/>
</dbReference>
<dbReference type="GO" id="GO:0016998">
    <property type="term" value="P:cell wall macromolecule catabolic process"/>
    <property type="evidence" value="ECO:0007669"/>
    <property type="project" value="InterPro"/>
</dbReference>
<dbReference type="OrthoDB" id="882303at2"/>
<gene>
    <name evidence="2" type="ORF">C8N25_101189</name>
</gene>
<sequence>MVSNEQMKTIFPKLNWDKAQFYLPFIPNVLPKFGIDTPLRKAHFLSQLAHESGGLKYSEENLNYSAQGLRSVFGKYFKTNEIAEQYARKPEKIANRVYADRMGNGNEESGDGWKYRGRGLIQLTGKDNYQSFAKEHGVDCVNNPDLILDPELALTSACWFWKKRNINEFADKDDVHMVTKRINGGNNGIQDRMHWLDLFKNLYKTMEPNAKAA</sequence>
<dbReference type="InterPro" id="IPR023346">
    <property type="entry name" value="Lysozyme-like_dom_sf"/>
</dbReference>
<name>A0A3E0E7Z2_9BACT</name>